<name>A0ABY7FG01_MYAAR</name>
<feature type="non-terminal residue" evidence="1">
    <location>
        <position position="232"/>
    </location>
</feature>
<organism evidence="1 2">
    <name type="scientific">Mya arenaria</name>
    <name type="common">Soft-shell clam</name>
    <dbReference type="NCBI Taxonomy" id="6604"/>
    <lineage>
        <taxon>Eukaryota</taxon>
        <taxon>Metazoa</taxon>
        <taxon>Spiralia</taxon>
        <taxon>Lophotrochozoa</taxon>
        <taxon>Mollusca</taxon>
        <taxon>Bivalvia</taxon>
        <taxon>Autobranchia</taxon>
        <taxon>Heteroconchia</taxon>
        <taxon>Euheterodonta</taxon>
        <taxon>Imparidentia</taxon>
        <taxon>Neoheterodontei</taxon>
        <taxon>Myida</taxon>
        <taxon>Myoidea</taxon>
        <taxon>Myidae</taxon>
        <taxon>Mya</taxon>
    </lineage>
</organism>
<protein>
    <recommendedName>
        <fullName evidence="3">Caspase family p20 domain-containing protein</fullName>
    </recommendedName>
</protein>
<evidence type="ECO:0000313" key="2">
    <source>
        <dbReference type="Proteomes" id="UP001164746"/>
    </source>
</evidence>
<accession>A0ABY7FG01</accession>
<sequence>DGWGAILIAGTDGKQDITKRFEDDIEKLKDRVITKATLMGVMNNVVTVKKSNTTYGEQLEKAFNNFDTPEISTIVLVYSGHHGDGNFQLDTYTLTDSELEKKINCLKHVTKVIVFLDCCHPKKLNLGDKAVLQINGVTSQQKAICGQTGSQFVNDIIDVLTKPWECKCCKNTPLIRDYDMHRYFNNHPFNASTEPSQHSYTQGDIDHILTFRPVDSGWMKALDESLESSPVQ</sequence>
<dbReference type="Proteomes" id="UP001164746">
    <property type="component" value="Chromosome 12"/>
</dbReference>
<evidence type="ECO:0008006" key="3">
    <source>
        <dbReference type="Google" id="ProtNLM"/>
    </source>
</evidence>
<reference evidence="1" key="1">
    <citation type="submission" date="2022-11" db="EMBL/GenBank/DDBJ databases">
        <title>Centuries of genome instability and evolution in soft-shell clam transmissible cancer (bioRxiv).</title>
        <authorList>
            <person name="Hart S.F.M."/>
            <person name="Yonemitsu M.A."/>
            <person name="Giersch R.M."/>
            <person name="Beal B.F."/>
            <person name="Arriagada G."/>
            <person name="Davis B.W."/>
            <person name="Ostrander E.A."/>
            <person name="Goff S.P."/>
            <person name="Metzger M.J."/>
        </authorList>
    </citation>
    <scope>NUCLEOTIDE SEQUENCE</scope>
    <source>
        <strain evidence="1">MELC-2E11</strain>
        <tissue evidence="1">Siphon/mantle</tissue>
    </source>
</reference>
<dbReference type="EMBL" id="CP111023">
    <property type="protein sequence ID" value="WAR21093.1"/>
    <property type="molecule type" value="Genomic_DNA"/>
</dbReference>
<keyword evidence="2" id="KW-1185">Reference proteome</keyword>
<proteinExistence type="predicted"/>
<gene>
    <name evidence="1" type="ORF">MAR_015067</name>
</gene>
<evidence type="ECO:0000313" key="1">
    <source>
        <dbReference type="EMBL" id="WAR21093.1"/>
    </source>
</evidence>
<feature type="non-terminal residue" evidence="1">
    <location>
        <position position="1"/>
    </location>
</feature>